<evidence type="ECO:0000256" key="1">
    <source>
        <dbReference type="SAM" id="MobiDB-lite"/>
    </source>
</evidence>
<evidence type="ECO:0000313" key="3">
    <source>
        <dbReference type="Proteomes" id="UP001232063"/>
    </source>
</evidence>
<protein>
    <submittedName>
        <fullName evidence="2">Uncharacterized protein</fullName>
    </submittedName>
</protein>
<reference evidence="2" key="1">
    <citation type="submission" date="2023-05" db="EMBL/GenBank/DDBJ databases">
        <authorList>
            <person name="Zhang X."/>
        </authorList>
    </citation>
    <scope>NUCLEOTIDE SEQUENCE</scope>
    <source>
        <strain evidence="2">BD1B2-1</strain>
    </source>
</reference>
<evidence type="ECO:0000313" key="2">
    <source>
        <dbReference type="EMBL" id="MDJ1500461.1"/>
    </source>
</evidence>
<name>A0AAE3UDL0_9BACT</name>
<proteinExistence type="predicted"/>
<feature type="region of interest" description="Disordered" evidence="1">
    <location>
        <begin position="44"/>
        <end position="66"/>
    </location>
</feature>
<dbReference type="EMBL" id="JASJOU010000002">
    <property type="protein sequence ID" value="MDJ1500461.1"/>
    <property type="molecule type" value="Genomic_DNA"/>
</dbReference>
<keyword evidence="3" id="KW-1185">Reference proteome</keyword>
<dbReference type="AlphaFoldDB" id="A0AAE3UDL0"/>
<sequence length="99" mass="11500">MIKLSEALMQMEQGETFSCKFVTFNQRRKTGGEIIEIQEARLFRQSASTPEEKKESSGKSKSPNHWANSTRNILILPSEQIRKLHIRLLIEFNGFKVIY</sequence>
<comment type="caution">
    <text evidence="2">The sequence shown here is derived from an EMBL/GenBank/DDBJ whole genome shotgun (WGS) entry which is preliminary data.</text>
</comment>
<organism evidence="2 3">
    <name type="scientific">Xanthocytophaga agilis</name>
    <dbReference type="NCBI Taxonomy" id="3048010"/>
    <lineage>
        <taxon>Bacteria</taxon>
        <taxon>Pseudomonadati</taxon>
        <taxon>Bacteroidota</taxon>
        <taxon>Cytophagia</taxon>
        <taxon>Cytophagales</taxon>
        <taxon>Rhodocytophagaceae</taxon>
        <taxon>Xanthocytophaga</taxon>
    </lineage>
</organism>
<dbReference type="RefSeq" id="WP_314509991.1">
    <property type="nucleotide sequence ID" value="NZ_JASJOU010000002.1"/>
</dbReference>
<accession>A0AAE3UDL0</accession>
<dbReference type="Proteomes" id="UP001232063">
    <property type="component" value="Unassembled WGS sequence"/>
</dbReference>
<gene>
    <name evidence="2" type="ORF">QNI22_07390</name>
</gene>